<dbReference type="EMBL" id="BEWI01000032">
    <property type="protein sequence ID" value="GAY23843.1"/>
    <property type="molecule type" value="Genomic_DNA"/>
</dbReference>
<reference evidence="2 3" key="1">
    <citation type="journal article" date="2013" name="Biodegradation">
        <title>Occurrence of 4-tert-butylphenol (4-t-BP) biodegradation in an aquatic sample caused by the presence of Spirodela polyrrhiza and isolation of a 4-t-BP-utilizing bacterium.</title>
        <authorList>
            <person name="Ogata Y."/>
            <person name="Toyama T."/>
            <person name="Yu N."/>
            <person name="Wang X."/>
            <person name="Sei K."/>
            <person name="Ike M."/>
        </authorList>
    </citation>
    <scope>NUCLEOTIDE SEQUENCE [LARGE SCALE GENOMIC DNA]</scope>
    <source>
        <strain evidence="2 3">OMI</strain>
    </source>
</reference>
<evidence type="ECO:0000256" key="1">
    <source>
        <dbReference type="SAM" id="MobiDB-lite"/>
    </source>
</evidence>
<evidence type="ECO:0000313" key="3">
    <source>
        <dbReference type="Proteomes" id="UP000221538"/>
    </source>
</evidence>
<feature type="region of interest" description="Disordered" evidence="1">
    <location>
        <begin position="1"/>
        <end position="39"/>
    </location>
</feature>
<gene>
    <name evidence="2" type="ORF">SFOMI_4421</name>
</gene>
<organism evidence="2 3">
    <name type="scientific">Sphingobium fuliginis (strain ATCC 27551)</name>
    <dbReference type="NCBI Taxonomy" id="336203"/>
    <lineage>
        <taxon>Bacteria</taxon>
        <taxon>Pseudomonadati</taxon>
        <taxon>Pseudomonadota</taxon>
        <taxon>Alphaproteobacteria</taxon>
        <taxon>Sphingomonadales</taxon>
        <taxon>Sphingomonadaceae</taxon>
        <taxon>Sphingobium</taxon>
    </lineage>
</organism>
<dbReference type="Proteomes" id="UP000221538">
    <property type="component" value="Unassembled WGS sequence"/>
</dbReference>
<proteinExistence type="predicted"/>
<reference evidence="2 3" key="2">
    <citation type="journal article" date="2013" name="Environ. Sci. Technol.">
        <title>The 4-tert-butylphenol-utilizing bacterium Sphingobium fuliginis OMI can degrade bisphenols via phenolic ring hydroxylation and meta-cleavage pathway.</title>
        <authorList>
            <person name="Ogata Y."/>
            <person name="Goda S."/>
            <person name="Toyama T."/>
            <person name="Sei K."/>
            <person name="Ike M."/>
        </authorList>
    </citation>
    <scope>NUCLEOTIDE SEQUENCE [LARGE SCALE GENOMIC DNA]</scope>
    <source>
        <strain evidence="2 3">OMI</strain>
    </source>
</reference>
<comment type="caution">
    <text evidence="2">The sequence shown here is derived from an EMBL/GenBank/DDBJ whole genome shotgun (WGS) entry which is preliminary data.</text>
</comment>
<sequence>MAFYGHRNPKRKAEPTGRTGGAEIVHDIKAPHRKTANRP</sequence>
<name>A0A292ZLU3_SPHSA</name>
<dbReference type="AlphaFoldDB" id="A0A292ZLU3"/>
<protein>
    <submittedName>
        <fullName evidence="2">Uncharacterized protein</fullName>
    </submittedName>
</protein>
<evidence type="ECO:0000313" key="2">
    <source>
        <dbReference type="EMBL" id="GAY23843.1"/>
    </source>
</evidence>
<accession>A0A292ZLU3</accession>